<keyword evidence="2" id="KW-1185">Reference proteome</keyword>
<evidence type="ECO:0000313" key="2">
    <source>
        <dbReference type="Proteomes" id="UP000664132"/>
    </source>
</evidence>
<evidence type="ECO:0000313" key="1">
    <source>
        <dbReference type="EMBL" id="KAG4423718.1"/>
    </source>
</evidence>
<dbReference type="Proteomes" id="UP000664132">
    <property type="component" value="Unassembled WGS sequence"/>
</dbReference>
<dbReference type="EMBL" id="JAFJYH010000030">
    <property type="protein sequence ID" value="KAG4423718.1"/>
    <property type="molecule type" value="Genomic_DNA"/>
</dbReference>
<name>A0A8H7WF22_9HELO</name>
<proteinExistence type="predicted"/>
<organism evidence="1 2">
    <name type="scientific">Cadophora malorum</name>
    <dbReference type="NCBI Taxonomy" id="108018"/>
    <lineage>
        <taxon>Eukaryota</taxon>
        <taxon>Fungi</taxon>
        <taxon>Dikarya</taxon>
        <taxon>Ascomycota</taxon>
        <taxon>Pezizomycotina</taxon>
        <taxon>Leotiomycetes</taxon>
        <taxon>Helotiales</taxon>
        <taxon>Ploettnerulaceae</taxon>
        <taxon>Cadophora</taxon>
    </lineage>
</organism>
<reference evidence="1" key="1">
    <citation type="submission" date="2021-02" db="EMBL/GenBank/DDBJ databases">
        <title>Genome sequence Cadophora malorum strain M34.</title>
        <authorList>
            <person name="Stefanovic E."/>
            <person name="Vu D."/>
            <person name="Scully C."/>
            <person name="Dijksterhuis J."/>
            <person name="Roader J."/>
            <person name="Houbraken J."/>
        </authorList>
    </citation>
    <scope>NUCLEOTIDE SEQUENCE</scope>
    <source>
        <strain evidence="1">M34</strain>
    </source>
</reference>
<dbReference type="AlphaFoldDB" id="A0A8H7WF22"/>
<comment type="caution">
    <text evidence="1">The sequence shown here is derived from an EMBL/GenBank/DDBJ whole genome shotgun (WGS) entry which is preliminary data.</text>
</comment>
<protein>
    <submittedName>
        <fullName evidence="1">Uncharacterized protein</fullName>
    </submittedName>
</protein>
<gene>
    <name evidence="1" type="ORF">IFR04_003143</name>
</gene>
<sequence length="75" mass="8421">MLTTKARKVAKVIDVPTTLPPPEHYLRPNYLASNGMTRTSQIFVAPVNGHEFEKITALKWQKQLALRNHLLAASP</sequence>
<accession>A0A8H7WF22</accession>